<name>A0A2G9GAZ7_9LAMI</name>
<evidence type="ECO:0000256" key="1">
    <source>
        <dbReference type="SAM" id="MobiDB-lite"/>
    </source>
</evidence>
<accession>A0A2G9GAZ7</accession>
<evidence type="ECO:0000313" key="2">
    <source>
        <dbReference type="EMBL" id="PIN02446.1"/>
    </source>
</evidence>
<evidence type="ECO:0000313" key="3">
    <source>
        <dbReference type="Proteomes" id="UP000231279"/>
    </source>
</evidence>
<organism evidence="2 3">
    <name type="scientific">Handroanthus impetiginosus</name>
    <dbReference type="NCBI Taxonomy" id="429701"/>
    <lineage>
        <taxon>Eukaryota</taxon>
        <taxon>Viridiplantae</taxon>
        <taxon>Streptophyta</taxon>
        <taxon>Embryophyta</taxon>
        <taxon>Tracheophyta</taxon>
        <taxon>Spermatophyta</taxon>
        <taxon>Magnoliopsida</taxon>
        <taxon>eudicotyledons</taxon>
        <taxon>Gunneridae</taxon>
        <taxon>Pentapetalae</taxon>
        <taxon>asterids</taxon>
        <taxon>lamiids</taxon>
        <taxon>Lamiales</taxon>
        <taxon>Bignoniaceae</taxon>
        <taxon>Crescentiina</taxon>
        <taxon>Tabebuia alliance</taxon>
        <taxon>Handroanthus</taxon>
    </lineage>
</organism>
<gene>
    <name evidence="2" type="ORF">CDL12_25042</name>
</gene>
<dbReference type="OrthoDB" id="1304808at2759"/>
<protein>
    <submittedName>
        <fullName evidence="2">Uncharacterized protein</fullName>
    </submittedName>
</protein>
<dbReference type="AlphaFoldDB" id="A0A2G9GAZ7"/>
<reference evidence="3" key="1">
    <citation type="journal article" date="2018" name="Gigascience">
        <title>Genome assembly of the Pink Ipe (Handroanthus impetiginosus, Bignoniaceae), a highly valued, ecologically keystone Neotropical timber forest tree.</title>
        <authorList>
            <person name="Silva-Junior O.B."/>
            <person name="Grattapaglia D."/>
            <person name="Novaes E."/>
            <person name="Collevatti R.G."/>
        </authorList>
    </citation>
    <scope>NUCLEOTIDE SEQUENCE [LARGE SCALE GENOMIC DNA]</scope>
    <source>
        <strain evidence="3">cv. UFG-1</strain>
    </source>
</reference>
<keyword evidence="3" id="KW-1185">Reference proteome</keyword>
<dbReference type="EMBL" id="NKXS01005922">
    <property type="protein sequence ID" value="PIN02446.1"/>
    <property type="molecule type" value="Genomic_DNA"/>
</dbReference>
<dbReference type="Proteomes" id="UP000231279">
    <property type="component" value="Unassembled WGS sequence"/>
</dbReference>
<feature type="region of interest" description="Disordered" evidence="1">
    <location>
        <begin position="1"/>
        <end position="24"/>
    </location>
</feature>
<proteinExistence type="predicted"/>
<comment type="caution">
    <text evidence="2">The sequence shown here is derived from an EMBL/GenBank/DDBJ whole genome shotgun (WGS) entry which is preliminary data.</text>
</comment>
<sequence length="124" mass="14204">MSEEVSNKVELGDNDIQERENPNIDAHKNQLIEESNNYAIKSIYDPSPWTNIDTDLRELLIRKGPIKITDPKFPKDKISRHFSFVLRSVDISPNPIKNTSEKGLFEVIIDEIKCIGLDINNLRG</sequence>